<feature type="region of interest" description="Disordered" evidence="1">
    <location>
        <begin position="134"/>
        <end position="179"/>
    </location>
</feature>
<name>A0ABR2G0J3_9ROSI</name>
<accession>A0ABR2G0J3</accession>
<dbReference type="Proteomes" id="UP001472677">
    <property type="component" value="Unassembled WGS sequence"/>
</dbReference>
<organism evidence="2 3">
    <name type="scientific">Hibiscus sabdariffa</name>
    <name type="common">roselle</name>
    <dbReference type="NCBI Taxonomy" id="183260"/>
    <lineage>
        <taxon>Eukaryota</taxon>
        <taxon>Viridiplantae</taxon>
        <taxon>Streptophyta</taxon>
        <taxon>Embryophyta</taxon>
        <taxon>Tracheophyta</taxon>
        <taxon>Spermatophyta</taxon>
        <taxon>Magnoliopsida</taxon>
        <taxon>eudicotyledons</taxon>
        <taxon>Gunneridae</taxon>
        <taxon>Pentapetalae</taxon>
        <taxon>rosids</taxon>
        <taxon>malvids</taxon>
        <taxon>Malvales</taxon>
        <taxon>Malvaceae</taxon>
        <taxon>Malvoideae</taxon>
        <taxon>Hibiscus</taxon>
    </lineage>
</organism>
<evidence type="ECO:0000313" key="3">
    <source>
        <dbReference type="Proteomes" id="UP001472677"/>
    </source>
</evidence>
<evidence type="ECO:0000313" key="2">
    <source>
        <dbReference type="EMBL" id="KAK8589872.1"/>
    </source>
</evidence>
<proteinExistence type="predicted"/>
<evidence type="ECO:0000256" key="1">
    <source>
        <dbReference type="SAM" id="MobiDB-lite"/>
    </source>
</evidence>
<feature type="compositionally biased region" description="Low complexity" evidence="1">
    <location>
        <begin position="141"/>
        <end position="157"/>
    </location>
</feature>
<sequence>MLQGLESDGLYKLSTGCSRQINSLQKASISLLHTDIFVDCSRDVGIVDNDSGSYNSNDLASGSVFSASTDNVVLWRRRLGPTSKVDELFDSQPVSKFASKLLVYQRRLKPSLNTGLVSSTSQADMCLHQTDKSQLDGFDEQPNMSQPQVSVSQNSVQTTFSPKQDIPHVREASSPSAIT</sequence>
<reference evidence="2 3" key="1">
    <citation type="journal article" date="2024" name="G3 (Bethesda)">
        <title>Genome assembly of Hibiscus sabdariffa L. provides insights into metabolisms of medicinal natural products.</title>
        <authorList>
            <person name="Kim T."/>
        </authorList>
    </citation>
    <scope>NUCLEOTIDE SEQUENCE [LARGE SCALE GENOMIC DNA]</scope>
    <source>
        <strain evidence="2">TK-2024</strain>
        <tissue evidence="2">Old leaves</tissue>
    </source>
</reference>
<comment type="caution">
    <text evidence="2">The sequence shown here is derived from an EMBL/GenBank/DDBJ whole genome shotgun (WGS) entry which is preliminary data.</text>
</comment>
<keyword evidence="3" id="KW-1185">Reference proteome</keyword>
<dbReference type="EMBL" id="JBBPBM010000004">
    <property type="protein sequence ID" value="KAK8589872.1"/>
    <property type="molecule type" value="Genomic_DNA"/>
</dbReference>
<gene>
    <name evidence="2" type="ORF">V6N12_024262</name>
</gene>
<protein>
    <submittedName>
        <fullName evidence="2">Uncharacterized protein</fullName>
    </submittedName>
</protein>